<dbReference type="InterPro" id="IPR036770">
    <property type="entry name" value="Ankyrin_rpt-contain_sf"/>
</dbReference>
<dbReference type="PROSITE" id="PS50297">
    <property type="entry name" value="ANK_REP_REGION"/>
    <property type="match status" value="4"/>
</dbReference>
<dbReference type="SUPFAM" id="SSF48403">
    <property type="entry name" value="Ankyrin repeat"/>
    <property type="match status" value="1"/>
</dbReference>
<dbReference type="PANTHER" id="PTHR24198:SF165">
    <property type="entry name" value="ANKYRIN REPEAT-CONTAINING PROTEIN-RELATED"/>
    <property type="match status" value="1"/>
</dbReference>
<sequence>MSNKQISQELQLHNHHQFLIARQCEQFYSPLTDMRLFAVDIQSIRYTDDKCYYEGQYQNGKRHGEGRCLFRCSLEKVEWTGQWHNDMWHVGKLEWKRSWNVSYTSVGRWTGNQTGGTYTDEDMELYQGDWMAGGIAHGFGCLTYTNGTCYIGNFLCGRCHGQGKKIYPDGSEISGEWDDNQLYLNDVNISQLLNTTKRFNTQMKETKLFSDRNKLVKAFRSFIHREIPDKVQYSRELSTTLETILTYVQPEYINIFINDLFIIERCQYTILTLAAKTGCINVVRLLLNKFNINIEIEYFKNSNKYDCVNGSTALYLATEGGHLNIVKLLIQYGANIHHNTKHKSTALRLACGINRFDIVKHLIENGADINFMNSDSYSCLMLGAYIGSSNIVSYLLEMGATINIQDECGYTALHYACQKNYLDIAQLLVNNGASTNIRNMYRNTPLMLAALERHTLIIDYLTADPNLCSKMDYIEAMELLGTAYCNEKKSTYSLEKTYDCFLKAMKLRYENGISPIVKCVQPPSQTYDYHTECQTSEEVQAICCNGPALHMETLLILERIYGMNSQTFITGLWNKGTYYNKTPTYNRCLSLWLRALDLSLINNQLERTNSNLRTFAYLF</sequence>
<evidence type="ECO:0000313" key="5">
    <source>
        <dbReference type="EMBL" id="CAF3718894.1"/>
    </source>
</evidence>
<evidence type="ECO:0000313" key="4">
    <source>
        <dbReference type="EMBL" id="CAF0944115.1"/>
    </source>
</evidence>
<dbReference type="InterPro" id="IPR002110">
    <property type="entry name" value="Ankyrin_rpt"/>
</dbReference>
<dbReference type="Gene3D" id="1.25.40.20">
    <property type="entry name" value="Ankyrin repeat-containing domain"/>
    <property type="match status" value="2"/>
</dbReference>
<dbReference type="SMART" id="SM00248">
    <property type="entry name" value="ANK"/>
    <property type="match status" value="6"/>
</dbReference>
<evidence type="ECO:0000313" key="6">
    <source>
        <dbReference type="Proteomes" id="UP000682733"/>
    </source>
</evidence>
<feature type="repeat" description="ANK" evidence="3">
    <location>
        <begin position="408"/>
        <end position="440"/>
    </location>
</feature>
<reference evidence="5" key="1">
    <citation type="submission" date="2021-02" db="EMBL/GenBank/DDBJ databases">
        <authorList>
            <person name="Nowell W R."/>
        </authorList>
    </citation>
    <scope>NUCLEOTIDE SEQUENCE</scope>
</reference>
<proteinExistence type="predicted"/>
<dbReference type="PANTHER" id="PTHR24198">
    <property type="entry name" value="ANKYRIN REPEAT AND PROTEIN KINASE DOMAIN-CONTAINING PROTEIN"/>
    <property type="match status" value="1"/>
</dbReference>
<name>A0A8S2I4X6_9BILA</name>
<dbReference type="Pfam" id="PF02493">
    <property type="entry name" value="MORN"/>
    <property type="match status" value="3"/>
</dbReference>
<gene>
    <name evidence="4" type="ORF">OVA965_LOCUS11795</name>
    <name evidence="5" type="ORF">TMI583_LOCUS11801</name>
</gene>
<comment type="caution">
    <text evidence="5">The sequence shown here is derived from an EMBL/GenBank/DDBJ whole genome shotgun (WGS) entry which is preliminary data.</text>
</comment>
<dbReference type="AlphaFoldDB" id="A0A8S2I4X6"/>
<dbReference type="InterPro" id="IPR003409">
    <property type="entry name" value="MORN"/>
</dbReference>
<evidence type="ECO:0000256" key="3">
    <source>
        <dbReference type="PROSITE-ProRule" id="PRU00023"/>
    </source>
</evidence>
<keyword evidence="2 3" id="KW-0040">ANK repeat</keyword>
<evidence type="ECO:0008006" key="7">
    <source>
        <dbReference type="Google" id="ProtNLM"/>
    </source>
</evidence>
<dbReference type="SUPFAM" id="SSF82185">
    <property type="entry name" value="Histone H3 K4-specific methyltransferase SET7/9 N-terminal domain"/>
    <property type="match status" value="1"/>
</dbReference>
<accession>A0A8S2I4X6</accession>
<protein>
    <recommendedName>
        <fullName evidence="7">Ankyrin repeat protein</fullName>
    </recommendedName>
</protein>
<evidence type="ECO:0000256" key="2">
    <source>
        <dbReference type="ARBA" id="ARBA00023043"/>
    </source>
</evidence>
<dbReference type="Pfam" id="PF00023">
    <property type="entry name" value="Ank"/>
    <property type="match status" value="1"/>
</dbReference>
<dbReference type="PROSITE" id="PS50088">
    <property type="entry name" value="ANK_REPEAT"/>
    <property type="match status" value="4"/>
</dbReference>
<feature type="repeat" description="ANK" evidence="3">
    <location>
        <begin position="309"/>
        <end position="341"/>
    </location>
</feature>
<dbReference type="Proteomes" id="UP000682733">
    <property type="component" value="Unassembled WGS sequence"/>
</dbReference>
<dbReference type="EMBL" id="CAJOBA010004638">
    <property type="protein sequence ID" value="CAF3718894.1"/>
    <property type="molecule type" value="Genomic_DNA"/>
</dbReference>
<feature type="repeat" description="ANK" evidence="3">
    <location>
        <begin position="342"/>
        <end position="374"/>
    </location>
</feature>
<keyword evidence="1" id="KW-0677">Repeat</keyword>
<dbReference type="SMART" id="SM00698">
    <property type="entry name" value="MORN"/>
    <property type="match status" value="3"/>
</dbReference>
<dbReference type="PRINTS" id="PR01415">
    <property type="entry name" value="ANKYRIN"/>
</dbReference>
<feature type="repeat" description="ANK" evidence="3">
    <location>
        <begin position="375"/>
        <end position="407"/>
    </location>
</feature>
<dbReference type="Proteomes" id="UP000677228">
    <property type="component" value="Unassembled WGS sequence"/>
</dbReference>
<dbReference type="Gene3D" id="2.20.110.10">
    <property type="entry name" value="Histone H3 K4-specific methyltransferase SET7/9 N-terminal domain"/>
    <property type="match status" value="1"/>
</dbReference>
<evidence type="ECO:0000256" key="1">
    <source>
        <dbReference type="ARBA" id="ARBA00022737"/>
    </source>
</evidence>
<dbReference type="Pfam" id="PF12796">
    <property type="entry name" value="Ank_2"/>
    <property type="match status" value="2"/>
</dbReference>
<dbReference type="EMBL" id="CAJNOK010004632">
    <property type="protein sequence ID" value="CAF0944115.1"/>
    <property type="molecule type" value="Genomic_DNA"/>
</dbReference>
<organism evidence="5 6">
    <name type="scientific">Didymodactylos carnosus</name>
    <dbReference type="NCBI Taxonomy" id="1234261"/>
    <lineage>
        <taxon>Eukaryota</taxon>
        <taxon>Metazoa</taxon>
        <taxon>Spiralia</taxon>
        <taxon>Gnathifera</taxon>
        <taxon>Rotifera</taxon>
        <taxon>Eurotatoria</taxon>
        <taxon>Bdelloidea</taxon>
        <taxon>Philodinida</taxon>
        <taxon>Philodinidae</taxon>
        <taxon>Didymodactylos</taxon>
    </lineage>
</organism>